<organism evidence="10 11">
    <name type="scientific">Daphnia galeata</name>
    <dbReference type="NCBI Taxonomy" id="27404"/>
    <lineage>
        <taxon>Eukaryota</taxon>
        <taxon>Metazoa</taxon>
        <taxon>Ecdysozoa</taxon>
        <taxon>Arthropoda</taxon>
        <taxon>Crustacea</taxon>
        <taxon>Branchiopoda</taxon>
        <taxon>Diplostraca</taxon>
        <taxon>Cladocera</taxon>
        <taxon>Anomopoda</taxon>
        <taxon>Daphniidae</taxon>
        <taxon>Daphnia</taxon>
    </lineage>
</organism>
<evidence type="ECO:0000256" key="5">
    <source>
        <dbReference type="ARBA" id="ARBA00023163"/>
    </source>
</evidence>
<name>A0A8J2WJW4_9CRUS</name>
<keyword evidence="2" id="KW-0677">Repeat</keyword>
<feature type="domain" description="PAS" evidence="8">
    <location>
        <begin position="102"/>
        <end position="157"/>
    </location>
</feature>
<dbReference type="NCBIfam" id="TIGR00229">
    <property type="entry name" value="sensory_box"/>
    <property type="match status" value="1"/>
</dbReference>
<dbReference type="InterPro" id="IPR000014">
    <property type="entry name" value="PAS"/>
</dbReference>
<evidence type="ECO:0000256" key="1">
    <source>
        <dbReference type="ARBA" id="ARBA00004123"/>
    </source>
</evidence>
<dbReference type="EMBL" id="CAKKLH010000268">
    <property type="protein sequence ID" value="CAH0107313.1"/>
    <property type="molecule type" value="Genomic_DNA"/>
</dbReference>
<keyword evidence="5" id="KW-0804">Transcription</keyword>
<dbReference type="PRINTS" id="PR00785">
    <property type="entry name" value="NCTRNSLOCATR"/>
</dbReference>
<accession>A0A8J2WJW4</accession>
<dbReference type="Pfam" id="PF23171">
    <property type="entry name" value="bHLH_HIF1A"/>
    <property type="match status" value="1"/>
</dbReference>
<dbReference type="GO" id="GO:0005737">
    <property type="term" value="C:cytoplasm"/>
    <property type="evidence" value="ECO:0007669"/>
    <property type="project" value="InterPro"/>
</dbReference>
<comment type="subcellular location">
    <subcellularLocation>
        <location evidence="1">Nucleus</location>
    </subcellularLocation>
</comment>
<dbReference type="GO" id="GO:0046983">
    <property type="term" value="F:protein dimerization activity"/>
    <property type="evidence" value="ECO:0007669"/>
    <property type="project" value="InterPro"/>
</dbReference>
<keyword evidence="6" id="KW-0539">Nucleus</keyword>
<dbReference type="FunFam" id="3.30.450.20:FF:000187">
    <property type="entry name" value="Hypoxia-inducible factor 1-alpha"/>
    <property type="match status" value="1"/>
</dbReference>
<dbReference type="Gene3D" id="4.10.280.10">
    <property type="entry name" value="Helix-loop-helix DNA-binding domain"/>
    <property type="match status" value="1"/>
</dbReference>
<dbReference type="SUPFAM" id="SSF47459">
    <property type="entry name" value="HLH, helix-loop-helix DNA-binding domain"/>
    <property type="match status" value="1"/>
</dbReference>
<evidence type="ECO:0000256" key="7">
    <source>
        <dbReference type="SAM" id="MobiDB-lite"/>
    </source>
</evidence>
<dbReference type="CDD" id="cd11433">
    <property type="entry name" value="bHLH-PAS_HIF"/>
    <property type="match status" value="1"/>
</dbReference>
<dbReference type="Pfam" id="PF14598">
    <property type="entry name" value="PAS_11"/>
    <property type="match status" value="1"/>
</dbReference>
<dbReference type="PROSITE" id="PS50112">
    <property type="entry name" value="PAS"/>
    <property type="match status" value="2"/>
</dbReference>
<reference evidence="10" key="1">
    <citation type="submission" date="2021-11" db="EMBL/GenBank/DDBJ databases">
        <authorList>
            <person name="Schell T."/>
        </authorList>
    </citation>
    <scope>NUCLEOTIDE SEQUENCE</scope>
    <source>
        <strain evidence="10">M5</strain>
    </source>
</reference>
<keyword evidence="3" id="KW-0805">Transcription regulation</keyword>
<evidence type="ECO:0000256" key="2">
    <source>
        <dbReference type="ARBA" id="ARBA00022737"/>
    </source>
</evidence>
<feature type="region of interest" description="Disordered" evidence="7">
    <location>
        <begin position="1"/>
        <end position="27"/>
    </location>
</feature>
<dbReference type="GO" id="GO:0005634">
    <property type="term" value="C:nucleus"/>
    <property type="evidence" value="ECO:0007669"/>
    <property type="project" value="UniProtKB-SubCell"/>
</dbReference>
<dbReference type="Gene3D" id="3.30.450.20">
    <property type="entry name" value="PAS domain"/>
    <property type="match status" value="2"/>
</dbReference>
<dbReference type="PANTHER" id="PTHR23043">
    <property type="entry name" value="HYPOXIA-INDUCIBLE FACTOR 1 ALPHA"/>
    <property type="match status" value="1"/>
</dbReference>
<feature type="domain" description="BHLH" evidence="9">
    <location>
        <begin position="15"/>
        <end position="68"/>
    </location>
</feature>
<keyword evidence="11" id="KW-1185">Reference proteome</keyword>
<dbReference type="PROSITE" id="PS50888">
    <property type="entry name" value="BHLH"/>
    <property type="match status" value="1"/>
</dbReference>
<dbReference type="OrthoDB" id="6021714at2759"/>
<sequence>MATRAPKEKRRNSEKRKEKSREAARCRRSKESEIFTDMANLLPVPSSLSSQLDKASIMRLTIAFLKAQSLLGNSVQELCSIWNEDKCSMADACWPQALGGMLLALSSEGDIIYLTENVTQQLGLPQVDLIGQSIYDYCHPCDHDELREVLSLRPDGELARSFFLRLKSTLTAKGRSNNNLKAASYKVMNCSGRIVLATTSSVRNNYSQERAFNEDDELATEDDLEVENTVKSPTSHFLVVVGDPIPHPSNIEMPLDSYTFLTKHTLDMKYTYVDEKIYEFLGYMPEDLEGHSAYQLHHAQDNESILKSYKTMFTKGQIQTPPYRFLARHGGYAWVQTQATLVYGNRDSRPQAVVCVHTCLSEIEDGDQILFVSQAELSATGLIQRPLAAAPAPSRKMANECLPQNMTSKLFVPKTAEMDEGFLIFDKFRGATVLKEEPDDLTHLAPVAGDICIPLDMPSIAFPNDLFDVEQLTPEFFDCLPLTGFDIPLLIEPEEFIEADDNGAIEPADFSAPPVSIKTEDPFIFFDNQSTIPLANCPTNMSSPVPSILSVKGDYDEEFPMDSPPNPSFMDETFMDECTAVQSSISPIEDEEDLDRRAPYISMSGNDDLPLFDPSELFSGLDLECLPMQKCDVVFGETDQSVLVKLLQQNGLPNMSGTPPATTDSLPLLSKGTTETPATSLYHAHKRCSLGPADDSNPKRMKTPSLKMPNIGPLATRITPLKPSRGATSSLMELLTERPMGNSQHLSNQTSSVLQNLLVSGHDLQTGHDLQKRHSSFSCKAVTSSCFVSLLPSSRLSLEKGQPLLKKQMIMQREQDYSGGRDSLSDTDSDTKVRHPRAFSCLNTFPFDMDVSPCSSVSLDIDSGDFFDTLNLSSEFVATDGATE</sequence>
<dbReference type="AlphaFoldDB" id="A0A8J2WJW4"/>
<dbReference type="SUPFAM" id="SSF55785">
    <property type="entry name" value="PYP-like sensor domain (PAS domain)"/>
    <property type="match status" value="2"/>
</dbReference>
<dbReference type="PANTHER" id="PTHR23043:SF17">
    <property type="entry name" value="PROTEIN SIMILAR"/>
    <property type="match status" value="1"/>
</dbReference>
<dbReference type="Proteomes" id="UP000789390">
    <property type="component" value="Unassembled WGS sequence"/>
</dbReference>
<dbReference type="CDD" id="cd00130">
    <property type="entry name" value="PAS"/>
    <property type="match status" value="2"/>
</dbReference>
<proteinExistence type="predicted"/>
<dbReference type="GO" id="GO:0000981">
    <property type="term" value="F:DNA-binding transcription factor activity, RNA polymerase II-specific"/>
    <property type="evidence" value="ECO:0007669"/>
    <property type="project" value="TreeGrafter"/>
</dbReference>
<keyword evidence="4" id="KW-0238">DNA-binding</keyword>
<dbReference type="InterPro" id="IPR035965">
    <property type="entry name" value="PAS-like_dom_sf"/>
</dbReference>
<dbReference type="GO" id="GO:0071456">
    <property type="term" value="P:cellular response to hypoxia"/>
    <property type="evidence" value="ECO:0007669"/>
    <property type="project" value="TreeGrafter"/>
</dbReference>
<dbReference type="InterPro" id="IPR011598">
    <property type="entry name" value="bHLH_dom"/>
</dbReference>
<evidence type="ECO:0008006" key="12">
    <source>
        <dbReference type="Google" id="ProtNLM"/>
    </source>
</evidence>
<gene>
    <name evidence="10" type="ORF">DGAL_LOCUS10605</name>
</gene>
<evidence type="ECO:0000256" key="6">
    <source>
        <dbReference type="ARBA" id="ARBA00023242"/>
    </source>
</evidence>
<dbReference type="GO" id="GO:0045944">
    <property type="term" value="P:positive regulation of transcription by RNA polymerase II"/>
    <property type="evidence" value="ECO:0007669"/>
    <property type="project" value="UniProtKB-ARBA"/>
</dbReference>
<feature type="region of interest" description="Disordered" evidence="7">
    <location>
        <begin position="688"/>
        <end position="725"/>
    </location>
</feature>
<dbReference type="GO" id="GO:0005667">
    <property type="term" value="C:transcription regulator complex"/>
    <property type="evidence" value="ECO:0007669"/>
    <property type="project" value="InterPro"/>
</dbReference>
<comment type="caution">
    <text evidence="10">The sequence shown here is derived from an EMBL/GenBank/DDBJ whole genome shotgun (WGS) entry which is preliminary data.</text>
</comment>
<dbReference type="InterPro" id="IPR036638">
    <property type="entry name" value="HLH_DNA-bd_sf"/>
</dbReference>
<dbReference type="SMART" id="SM00091">
    <property type="entry name" value="PAS"/>
    <property type="match status" value="2"/>
</dbReference>
<evidence type="ECO:0000313" key="10">
    <source>
        <dbReference type="EMBL" id="CAH0107313.1"/>
    </source>
</evidence>
<evidence type="ECO:0000256" key="4">
    <source>
        <dbReference type="ARBA" id="ARBA00023125"/>
    </source>
</evidence>
<feature type="compositionally biased region" description="Basic and acidic residues" evidence="7">
    <location>
        <begin position="15"/>
        <end position="27"/>
    </location>
</feature>
<dbReference type="SMART" id="SM00353">
    <property type="entry name" value="HLH"/>
    <property type="match status" value="1"/>
</dbReference>
<dbReference type="GO" id="GO:0000977">
    <property type="term" value="F:RNA polymerase II transcription regulatory region sequence-specific DNA binding"/>
    <property type="evidence" value="ECO:0007669"/>
    <property type="project" value="TreeGrafter"/>
</dbReference>
<dbReference type="FunFam" id="3.30.450.20:FF:000214">
    <property type="entry name" value="Hypoxia-inducible factor 1-alpha"/>
    <property type="match status" value="1"/>
</dbReference>
<dbReference type="InterPro" id="IPR013767">
    <property type="entry name" value="PAS_fold"/>
</dbReference>
<evidence type="ECO:0000256" key="3">
    <source>
        <dbReference type="ARBA" id="ARBA00023015"/>
    </source>
</evidence>
<evidence type="ECO:0000259" key="9">
    <source>
        <dbReference type="PROSITE" id="PS50888"/>
    </source>
</evidence>
<dbReference type="Pfam" id="PF00989">
    <property type="entry name" value="PAS"/>
    <property type="match status" value="1"/>
</dbReference>
<dbReference type="InterPro" id="IPR001067">
    <property type="entry name" value="Nuc_translocat"/>
</dbReference>
<protein>
    <recommendedName>
        <fullName evidence="12">Hypoxia-inducible factor 1-alpha</fullName>
    </recommendedName>
</protein>
<feature type="domain" description="PAS" evidence="8">
    <location>
        <begin position="267"/>
        <end position="316"/>
    </location>
</feature>
<evidence type="ECO:0000313" key="11">
    <source>
        <dbReference type="Proteomes" id="UP000789390"/>
    </source>
</evidence>
<evidence type="ECO:0000259" key="8">
    <source>
        <dbReference type="PROSITE" id="PS50112"/>
    </source>
</evidence>